<dbReference type="Gene3D" id="1.10.287.130">
    <property type="match status" value="1"/>
</dbReference>
<dbReference type="SMART" id="SM00388">
    <property type="entry name" value="HisKA"/>
    <property type="match status" value="1"/>
</dbReference>
<dbReference type="EMBL" id="QXML01000001">
    <property type="protein sequence ID" value="RIW18188.1"/>
    <property type="molecule type" value="Genomic_DNA"/>
</dbReference>
<evidence type="ECO:0000256" key="4">
    <source>
        <dbReference type="SAM" id="Coils"/>
    </source>
</evidence>
<comment type="catalytic activity">
    <reaction evidence="1">
        <text>ATP + protein L-histidine = ADP + protein N-phospho-L-histidine.</text>
        <dbReference type="EC" id="2.7.13.3"/>
    </reaction>
</comment>
<dbReference type="PROSITE" id="PS50109">
    <property type="entry name" value="HIS_KIN"/>
    <property type="match status" value="1"/>
</dbReference>
<dbReference type="PANTHER" id="PTHR43065">
    <property type="entry name" value="SENSOR HISTIDINE KINASE"/>
    <property type="match status" value="1"/>
</dbReference>
<dbReference type="EC" id="2.7.13.3" evidence="2"/>
<reference evidence="6 7" key="1">
    <citation type="submission" date="2018-09" db="EMBL/GenBank/DDBJ databases">
        <authorList>
            <person name="Wang X."/>
            <person name="Du Z."/>
        </authorList>
    </citation>
    <scope>NUCLEOTIDE SEQUENCE [LARGE SCALE GENOMIC DNA]</scope>
    <source>
        <strain evidence="6 7">N3</strain>
    </source>
</reference>
<dbReference type="PANTHER" id="PTHR43065:SF42">
    <property type="entry name" value="TWO-COMPONENT SENSOR PPRA"/>
    <property type="match status" value="1"/>
</dbReference>
<gene>
    <name evidence="6" type="ORF">D0X99_00365</name>
</gene>
<dbReference type="SUPFAM" id="SSF55874">
    <property type="entry name" value="ATPase domain of HSP90 chaperone/DNA topoisomerase II/histidine kinase"/>
    <property type="match status" value="1"/>
</dbReference>
<comment type="caution">
    <text evidence="6">The sequence shown here is derived from an EMBL/GenBank/DDBJ whole genome shotgun (WGS) entry which is preliminary data.</text>
</comment>
<dbReference type="AlphaFoldDB" id="A0A418PVJ5"/>
<feature type="domain" description="Histidine kinase" evidence="5">
    <location>
        <begin position="583"/>
        <end position="830"/>
    </location>
</feature>
<name>A0A418PVJ5_9BACT</name>
<organism evidence="6 7">
    <name type="scientific">Algoriphagus lacus</name>
    <dbReference type="NCBI Taxonomy" id="2056311"/>
    <lineage>
        <taxon>Bacteria</taxon>
        <taxon>Pseudomonadati</taxon>
        <taxon>Bacteroidota</taxon>
        <taxon>Cytophagia</taxon>
        <taxon>Cytophagales</taxon>
        <taxon>Cyclobacteriaceae</taxon>
        <taxon>Algoriphagus</taxon>
    </lineage>
</organism>
<evidence type="ECO:0000313" key="6">
    <source>
        <dbReference type="EMBL" id="RIW18188.1"/>
    </source>
</evidence>
<dbReference type="InterPro" id="IPR036890">
    <property type="entry name" value="HATPase_C_sf"/>
</dbReference>
<keyword evidence="3" id="KW-0597">Phosphoprotein</keyword>
<feature type="coiled-coil region" evidence="4">
    <location>
        <begin position="544"/>
        <end position="574"/>
    </location>
</feature>
<feature type="coiled-coil region" evidence="4">
    <location>
        <begin position="151"/>
        <end position="182"/>
    </location>
</feature>
<dbReference type="Gene3D" id="3.30.565.10">
    <property type="entry name" value="Histidine kinase-like ATPase, C-terminal domain"/>
    <property type="match status" value="1"/>
</dbReference>
<accession>A0A418PVJ5</accession>
<dbReference type="GO" id="GO:0000155">
    <property type="term" value="F:phosphorelay sensor kinase activity"/>
    <property type="evidence" value="ECO:0007669"/>
    <property type="project" value="InterPro"/>
</dbReference>
<evidence type="ECO:0000256" key="3">
    <source>
        <dbReference type="ARBA" id="ARBA00022553"/>
    </source>
</evidence>
<dbReference type="Pfam" id="PF02518">
    <property type="entry name" value="HATPase_c"/>
    <property type="match status" value="1"/>
</dbReference>
<dbReference type="InterPro" id="IPR036097">
    <property type="entry name" value="HisK_dim/P_sf"/>
</dbReference>
<keyword evidence="7" id="KW-1185">Reference proteome</keyword>
<evidence type="ECO:0000256" key="2">
    <source>
        <dbReference type="ARBA" id="ARBA00012438"/>
    </source>
</evidence>
<protein>
    <recommendedName>
        <fullName evidence="2">histidine kinase</fullName>
        <ecNumber evidence="2">2.7.13.3</ecNumber>
    </recommendedName>
</protein>
<dbReference type="InterPro" id="IPR037401">
    <property type="entry name" value="SnoaL-like"/>
</dbReference>
<dbReference type="Pfam" id="PF13474">
    <property type="entry name" value="SnoaL_3"/>
    <property type="match status" value="1"/>
</dbReference>
<dbReference type="InterPro" id="IPR003661">
    <property type="entry name" value="HisK_dim/P_dom"/>
</dbReference>
<dbReference type="InterPro" id="IPR032710">
    <property type="entry name" value="NTF2-like_dom_sf"/>
</dbReference>
<evidence type="ECO:0000256" key="1">
    <source>
        <dbReference type="ARBA" id="ARBA00000085"/>
    </source>
</evidence>
<sequence>MKPDLSKKMKTQQHMDLESMEVYHSFWDHYLNGDVEEVISLLGHNYTQVGSTEAEDFFRKKDAVRFLQDTIDQVAGKVEMRNRSIRYQHLDHFVLIHERCDIYVLRESDWGFYAKFRASTLMEQQNQEWKIIHRHSSFPVSKTREGQSISIEKTTLENQQLRNLVNQRTAELEQKNRELEIEAALDRIRTKAVTMKQSSDMNRIFSKIFEELRSLNREFIQSCILIFIPEEKSFTWWTANPEAADEIFHFRIPFLDHPAFHAFMKAWMERKSRFYYQLSGELKKSWENLLFYKTDLRRLPIAMKRNMMAPDQVHLYESFSEFGVLFVTCNEPLSEEKFSVLERFGAVFEQAYTRFKDIQQAETREKEATRQSSLDRLRAEIASMRNSTDLNRITPLIWRELRILGVPFFRCGVFIINEKDKKIQVYLSSPEGHSLGVLNLVFNSNQLTTKAVDFWKKNKIYRQHWNKVDFTNWLASMIELGQVQNPETYQGAASPPESLDLHFVPFSQGMLYIGNSAPLSESELELVKSLAESFSIAYARYQDFEQLEEAKTKVEKTLSDLKAAQNQLIQSEKMASLGQLTAGIAHEIKNPLNFVKNFSELSLELVNEAAALLEKENKIESIKLAFEILRDVRTNLSKVNEHSKRADEIINSMLQHSRSGSGKRILTDFNHLIKEAALLSYHGMKAGKKPFPVEIDFELDNQIGEIPVFAEELSMATINLCNNAWDAMREKLIALSLQSKNKTYSPKLLIKTRKDPRSLLFSIQDNGSGIPEDIKDKILQPFFTTKKGTEGTGLGLSITNDIVKAHGGELKIKSEEGVGTEFTILLPLKS</sequence>
<dbReference type="InterPro" id="IPR005467">
    <property type="entry name" value="His_kinase_dom"/>
</dbReference>
<dbReference type="SUPFAM" id="SSF47384">
    <property type="entry name" value="Homodimeric domain of signal transducing histidine kinase"/>
    <property type="match status" value="1"/>
</dbReference>
<dbReference type="Gene3D" id="3.10.450.50">
    <property type="match status" value="1"/>
</dbReference>
<dbReference type="PRINTS" id="PR00344">
    <property type="entry name" value="BCTRLSENSOR"/>
</dbReference>
<dbReference type="SUPFAM" id="SSF54427">
    <property type="entry name" value="NTF2-like"/>
    <property type="match status" value="1"/>
</dbReference>
<dbReference type="InterPro" id="IPR004358">
    <property type="entry name" value="Sig_transdc_His_kin-like_C"/>
</dbReference>
<dbReference type="CDD" id="cd00082">
    <property type="entry name" value="HisKA"/>
    <property type="match status" value="1"/>
</dbReference>
<dbReference type="InterPro" id="IPR003594">
    <property type="entry name" value="HATPase_dom"/>
</dbReference>
<dbReference type="Proteomes" id="UP000283522">
    <property type="component" value="Unassembled WGS sequence"/>
</dbReference>
<proteinExistence type="predicted"/>
<evidence type="ECO:0000259" key="5">
    <source>
        <dbReference type="PROSITE" id="PS50109"/>
    </source>
</evidence>
<evidence type="ECO:0000313" key="7">
    <source>
        <dbReference type="Proteomes" id="UP000283522"/>
    </source>
</evidence>
<keyword evidence="4" id="KW-0175">Coiled coil</keyword>
<dbReference type="SMART" id="SM00387">
    <property type="entry name" value="HATPase_c"/>
    <property type="match status" value="1"/>
</dbReference>